<evidence type="ECO:0000313" key="2">
    <source>
        <dbReference type="EMBL" id="TGD74786.1"/>
    </source>
</evidence>
<dbReference type="Pfam" id="PF01882">
    <property type="entry name" value="DUF58"/>
    <property type="match status" value="1"/>
</dbReference>
<dbReference type="AlphaFoldDB" id="A0A4Z0M5R7"/>
<keyword evidence="3" id="KW-1185">Reference proteome</keyword>
<dbReference type="InterPro" id="IPR036465">
    <property type="entry name" value="vWFA_dom_sf"/>
</dbReference>
<comment type="caution">
    <text evidence="2">The sequence shown here is derived from an EMBL/GenBank/DDBJ whole genome shotgun (WGS) entry which is preliminary data.</text>
</comment>
<dbReference type="OrthoDB" id="9776116at2"/>
<dbReference type="RefSeq" id="WP_135441881.1">
    <property type="nucleotide sequence ID" value="NZ_SRLE01000005.1"/>
</dbReference>
<sequence length="313" mass="34872">MQAELVDAPARGAYTDLEALIALRFPARQLQPARRSRALATLAGANKSNFRGRGIDFDEVRMYQAGDDVRSIDWRVTARSGEAHTKLFREERERPVLVVVDQRPDMFFGSRHCFKSVLAAHLAALLGWAALEGGDRVGGLVFNGESHRELRPRRSRRTVLSLLSTIDSYNHGLPGSGRSDEQGFAQMLGTLRRVARPGSSVYLVSDFRGVTGDEADKHLYQLARHSQVTAVACSDALEQQLPRAGTYAVSDGSARSVLDTADRGLRRRFEDERAQHQSLLQQRMGRLGIPVLQARTDDSPFRLLQTYYGAPRR</sequence>
<evidence type="ECO:0000313" key="3">
    <source>
        <dbReference type="Proteomes" id="UP000298050"/>
    </source>
</evidence>
<name>A0A4Z0M5R7_9GAMM</name>
<dbReference type="PANTHER" id="PTHR33608:SF12">
    <property type="entry name" value="DUF58 DOMAIN-CONTAINING PROTEIN"/>
    <property type="match status" value="1"/>
</dbReference>
<reference evidence="2 3" key="1">
    <citation type="submission" date="2019-04" db="EMBL/GenBank/DDBJ databases">
        <title>Taxonomy of novel Haliea sp. from mangrove soil of West Coast of India.</title>
        <authorList>
            <person name="Verma A."/>
            <person name="Kumar P."/>
            <person name="Krishnamurthi S."/>
        </authorList>
    </citation>
    <scope>NUCLEOTIDE SEQUENCE [LARGE SCALE GENOMIC DNA]</scope>
    <source>
        <strain evidence="2 3">SAOS-164</strain>
    </source>
</reference>
<dbReference type="Proteomes" id="UP000298050">
    <property type="component" value="Unassembled WGS sequence"/>
</dbReference>
<dbReference type="SUPFAM" id="SSF53300">
    <property type="entry name" value="vWA-like"/>
    <property type="match status" value="1"/>
</dbReference>
<dbReference type="PANTHER" id="PTHR33608">
    <property type="entry name" value="BLL2464 PROTEIN"/>
    <property type="match status" value="1"/>
</dbReference>
<gene>
    <name evidence="2" type="ORF">E4634_06190</name>
</gene>
<dbReference type="EMBL" id="SRLE01000005">
    <property type="protein sequence ID" value="TGD74786.1"/>
    <property type="molecule type" value="Genomic_DNA"/>
</dbReference>
<dbReference type="InterPro" id="IPR002881">
    <property type="entry name" value="DUF58"/>
</dbReference>
<evidence type="ECO:0000259" key="1">
    <source>
        <dbReference type="Pfam" id="PF01882"/>
    </source>
</evidence>
<organism evidence="2 3">
    <name type="scientific">Mangrovimicrobium sediminis</name>
    <dbReference type="NCBI Taxonomy" id="2562682"/>
    <lineage>
        <taxon>Bacteria</taxon>
        <taxon>Pseudomonadati</taxon>
        <taxon>Pseudomonadota</taxon>
        <taxon>Gammaproteobacteria</taxon>
        <taxon>Cellvibrionales</taxon>
        <taxon>Halieaceae</taxon>
        <taxon>Mangrovimicrobium</taxon>
    </lineage>
</organism>
<protein>
    <submittedName>
        <fullName evidence="2">DUF58 domain-containing protein</fullName>
    </submittedName>
</protein>
<proteinExistence type="predicted"/>
<accession>A0A4Z0M5R7</accession>
<feature type="domain" description="DUF58" evidence="1">
    <location>
        <begin position="59"/>
        <end position="277"/>
    </location>
</feature>